<gene>
    <name evidence="1" type="ORF">E4N76_03805</name>
</gene>
<dbReference type="Gene3D" id="2.40.160.130">
    <property type="entry name" value="Capsule assembly protein Wzi"/>
    <property type="match status" value="1"/>
</dbReference>
<dbReference type="InterPro" id="IPR038636">
    <property type="entry name" value="Wzi_sf"/>
</dbReference>
<sequence length="571" mass="64545">MKNKIFIAIFIIMGLCVFSQAAVDIFDPLYEDIRIWENIGLLNDVSSLRPYPLQEIERILNIVIESGAEKQIKKAQEYKKRLFGCVFHYGGETELGIKIPKKQRDILIAPLLEMNISINRLLTASAHADFSLLNKLPKEEGQPAFQFSKKDIMKDSTSVGSFYLLPMFNSGIAVGTPEYYFTAGMARTSFGPFDENNILIGEQAFHSGQFIFVVNKEKFTYNQALLAISASDDRGGSYFPQKFTAAHSITYRPLPWISVGLVDIITYGGRFEPIYLLPLSVFFVGQSIYNFADASMLGLTFTVKPIKGLKIDVVLLADDIGFNEIVKFKKDAKWRMAGQFGVSYAMPKDHWFSFADINYTLVTPYCYTSVHNYDRTKPNYENYTHNGEPLGSNLPPNSDRIRFKAQFTPLEGLAINISNTFIRHANVMESVYDPIILGEYLKEGDYSTDGSVFNHSAVIYKNATKHSFLYSTPFLTQQTIQYINQLGLEGVVNLPILKSAGLIQFKMGYTFETNINPGVNNHIYTKSNKITDSSSNDDVLAEANKQLKTWREKAVGKEFNHYFNIGVKISY</sequence>
<accession>A0ABY5HS52</accession>
<organism evidence="1 2">
    <name type="scientific">Treponema putidum</name>
    <dbReference type="NCBI Taxonomy" id="221027"/>
    <lineage>
        <taxon>Bacteria</taxon>
        <taxon>Pseudomonadati</taxon>
        <taxon>Spirochaetota</taxon>
        <taxon>Spirochaetia</taxon>
        <taxon>Spirochaetales</taxon>
        <taxon>Treponemataceae</taxon>
        <taxon>Treponema</taxon>
    </lineage>
</organism>
<name>A0ABY5HS52_9SPIR</name>
<protein>
    <recommendedName>
        <fullName evidence="3">Capsule assembly protein Wzi</fullName>
    </recommendedName>
</protein>
<keyword evidence="2" id="KW-1185">Reference proteome</keyword>
<evidence type="ECO:0000313" key="1">
    <source>
        <dbReference type="EMBL" id="UTY28204.1"/>
    </source>
</evidence>
<evidence type="ECO:0008006" key="3">
    <source>
        <dbReference type="Google" id="ProtNLM"/>
    </source>
</evidence>
<evidence type="ECO:0000313" key="2">
    <source>
        <dbReference type="Proteomes" id="UP001059401"/>
    </source>
</evidence>
<dbReference type="EMBL" id="CP038802">
    <property type="protein sequence ID" value="UTY28204.1"/>
    <property type="molecule type" value="Genomic_DNA"/>
</dbReference>
<reference evidence="1" key="1">
    <citation type="submission" date="2019-04" db="EMBL/GenBank/DDBJ databases">
        <title>Whole genome sequencing of oral phylogroup 2 treponemes.</title>
        <authorList>
            <person name="Chan Y."/>
            <person name="Zeng H.H."/>
            <person name="Yu X.L."/>
            <person name="Leung W.K."/>
            <person name="Watt R.M."/>
        </authorList>
    </citation>
    <scope>NUCLEOTIDE SEQUENCE</scope>
    <source>
        <strain evidence="1">OMZ 847</strain>
    </source>
</reference>
<proteinExistence type="predicted"/>
<dbReference type="RefSeq" id="WP_255806103.1">
    <property type="nucleotide sequence ID" value="NZ_CP038802.1"/>
</dbReference>
<dbReference type="Proteomes" id="UP001059401">
    <property type="component" value="Chromosome"/>
</dbReference>